<dbReference type="AlphaFoldDB" id="A0A1A9KCI6"/>
<feature type="domain" description="FecR N-terminal" evidence="2">
    <location>
        <begin position="16"/>
        <end position="58"/>
    </location>
</feature>
<evidence type="ECO:0000259" key="2">
    <source>
        <dbReference type="Pfam" id="PF16220"/>
    </source>
</evidence>
<dbReference type="Pfam" id="PF16220">
    <property type="entry name" value="DUF4880"/>
    <property type="match status" value="1"/>
</dbReference>
<accession>A0A1A9KCI6</accession>
<dbReference type="InterPro" id="IPR006860">
    <property type="entry name" value="FecR"/>
</dbReference>
<protein>
    <submittedName>
        <fullName evidence="3">Iron dicitrate transport regulator FecR</fullName>
    </submittedName>
</protein>
<evidence type="ECO:0000313" key="4">
    <source>
        <dbReference type="Proteomes" id="UP000077748"/>
    </source>
</evidence>
<dbReference type="InterPro" id="IPR032623">
    <property type="entry name" value="FecR_N"/>
</dbReference>
<proteinExistence type="predicted"/>
<dbReference type="PANTHER" id="PTHR30273:SF2">
    <property type="entry name" value="PROTEIN FECR"/>
    <property type="match status" value="1"/>
</dbReference>
<dbReference type="GO" id="GO:0016989">
    <property type="term" value="F:sigma factor antagonist activity"/>
    <property type="evidence" value="ECO:0007669"/>
    <property type="project" value="TreeGrafter"/>
</dbReference>
<dbReference type="PANTHER" id="PTHR30273">
    <property type="entry name" value="PERIPLASMIC SIGNAL SENSOR AND SIGMA FACTOR ACTIVATOR FECR-RELATED"/>
    <property type="match status" value="1"/>
</dbReference>
<evidence type="ECO:0000259" key="1">
    <source>
        <dbReference type="Pfam" id="PF04773"/>
    </source>
</evidence>
<dbReference type="PIRSF" id="PIRSF018266">
    <property type="entry name" value="FecR"/>
    <property type="match status" value="1"/>
</dbReference>
<dbReference type="InterPro" id="IPR012373">
    <property type="entry name" value="Ferrdict_sens_TM"/>
</dbReference>
<dbReference type="RefSeq" id="WP_064583079.1">
    <property type="nucleotide sequence ID" value="NZ_CP015878.1"/>
</dbReference>
<feature type="domain" description="FecR protein" evidence="1">
    <location>
        <begin position="117"/>
        <end position="212"/>
    </location>
</feature>
<evidence type="ECO:0000313" key="3">
    <source>
        <dbReference type="EMBL" id="ANI15161.1"/>
    </source>
</evidence>
<dbReference type="Proteomes" id="UP000077748">
    <property type="component" value="Chromosome"/>
</dbReference>
<sequence>MSRGEARAAPAARLLEEAAEWVMTLRFDAPGEAQWQAFERWRGQSDAHREAWARAERVFGTFDAVPTELGRQALHGLEGLKGLSRRRALRLLSALLMAAPAGWLVARSAPWDSWMADASTATGERKALTLADGSRVVLNTVSALDVHFDSTARRLRLRTGEVLVTTHADPLAPRRPFLVAAQQGVVEALGTRFSVRQLGEQCQVAVFEHQVEIRPHAGAAMRLSAGQQAWFDARGVLRSAPVDDSAALWEQGMLVARDQPLAEVLAELARYRHGLLRCDPEVAGLRVSGALSVADTDQALNALELTLPVRVSRLNRYWVTVSAR</sequence>
<dbReference type="EMBL" id="CP015878">
    <property type="protein sequence ID" value="ANI15161.1"/>
    <property type="molecule type" value="Genomic_DNA"/>
</dbReference>
<dbReference type="Pfam" id="PF04773">
    <property type="entry name" value="FecR"/>
    <property type="match status" value="1"/>
</dbReference>
<dbReference type="Gene3D" id="2.60.120.1440">
    <property type="match status" value="1"/>
</dbReference>
<reference evidence="3 4" key="1">
    <citation type="submission" date="2016-05" db="EMBL/GenBank/DDBJ databases">
        <title>Genome Sequence of Pseudomonas citronellolis Strain SJTE-3, an Estrogens and Persistent Organic Pollutants degradation strain.</title>
        <authorList>
            <person name="Liang R."/>
        </authorList>
    </citation>
    <scope>NUCLEOTIDE SEQUENCE [LARGE SCALE GENOMIC DNA]</scope>
    <source>
        <strain evidence="3 4">SJTE-3</strain>
    </source>
</reference>
<organism evidence="3 4">
    <name type="scientific">Pseudomonas citronellolis</name>
    <dbReference type="NCBI Taxonomy" id="53408"/>
    <lineage>
        <taxon>Bacteria</taxon>
        <taxon>Pseudomonadati</taxon>
        <taxon>Pseudomonadota</taxon>
        <taxon>Gammaproteobacteria</taxon>
        <taxon>Pseudomonadales</taxon>
        <taxon>Pseudomonadaceae</taxon>
        <taxon>Pseudomonas</taxon>
    </lineage>
</organism>
<name>A0A1A9KCI6_9PSED</name>
<gene>
    <name evidence="3" type="ORF">A9C11_14730</name>
</gene>